<gene>
    <name evidence="4" type="ORF">QRO08_08340</name>
</gene>
<keyword evidence="2" id="KW-0456">Lyase</keyword>
<dbReference type="EMBL" id="CP127363">
    <property type="protein sequence ID" value="WIY50560.1"/>
    <property type="molecule type" value="Genomic_DNA"/>
</dbReference>
<reference evidence="4 5" key="1">
    <citation type="submission" date="2023-06" db="EMBL/GenBank/DDBJ databases">
        <authorList>
            <person name="Ham H."/>
            <person name="Park D.S."/>
        </authorList>
    </citation>
    <scope>NUCLEOTIDE SEQUENCE [LARGE SCALE GENOMIC DNA]</scope>
    <source>
        <strain evidence="4 5">KACC 17005</strain>
    </source>
</reference>
<dbReference type="Pfam" id="PF04295">
    <property type="entry name" value="GD_AH_second"/>
    <property type="match status" value="1"/>
</dbReference>
<evidence type="ECO:0000256" key="2">
    <source>
        <dbReference type="ARBA" id="ARBA00023239"/>
    </source>
</evidence>
<evidence type="ECO:0000256" key="1">
    <source>
        <dbReference type="ARBA" id="ARBA00010986"/>
    </source>
</evidence>
<comment type="similarity">
    <text evidence="1">Belongs to the UxaA family.</text>
</comment>
<dbReference type="RefSeq" id="WP_011795204.1">
    <property type="nucleotide sequence ID" value="NZ_CP023687.1"/>
</dbReference>
<dbReference type="Proteomes" id="UP001242732">
    <property type="component" value="Chromosome"/>
</dbReference>
<dbReference type="InterPro" id="IPR013974">
    <property type="entry name" value="SAF"/>
</dbReference>
<dbReference type="Pfam" id="PF08666">
    <property type="entry name" value="SAF"/>
    <property type="match status" value="1"/>
</dbReference>
<organism evidence="4 5">
    <name type="scientific">Paracidovorax citrulli</name>
    <name type="common">Acidovorax citrulli</name>
    <dbReference type="NCBI Taxonomy" id="80869"/>
    <lineage>
        <taxon>Bacteria</taxon>
        <taxon>Pseudomonadati</taxon>
        <taxon>Pseudomonadota</taxon>
        <taxon>Betaproteobacteria</taxon>
        <taxon>Burkholderiales</taxon>
        <taxon>Comamonadaceae</taxon>
        <taxon>Paracidovorax</taxon>
    </lineage>
</organism>
<dbReference type="CDD" id="cd11613">
    <property type="entry name" value="SAF_AH_GD"/>
    <property type="match status" value="1"/>
</dbReference>
<dbReference type="InterPro" id="IPR052172">
    <property type="entry name" value="UxaA_altronate/galactarate_dh"/>
</dbReference>
<evidence type="ECO:0000259" key="3">
    <source>
        <dbReference type="SMART" id="SM00858"/>
    </source>
</evidence>
<evidence type="ECO:0000313" key="4">
    <source>
        <dbReference type="EMBL" id="WIY50560.1"/>
    </source>
</evidence>
<keyword evidence="5" id="KW-1185">Reference proteome</keyword>
<dbReference type="Gene3D" id="2.30.130.110">
    <property type="match status" value="1"/>
</dbReference>
<sequence>MPSLDSPLLHLHPNDNVFVAKAALALGQEIPELGVRVRAQVPPGHKIAARRIARGEQVKKYDTVIGVATRDLEPGEYVHSHNLEIVDHYRDPAFCADVRPVHYVPEAERATFQGFVRADGSVGTRNFIGILSSVNCSATVIKQIAAHFTQERMRAFPHVDGVVAFAQTSGCGMSSPSEHFDVLRRTIAGYARHPNLAGVLIVGLGCERNQVDGLVESQGLERGRLMRTLVMQDVGGTRATIAAGIAAIEEMLPAANEARRSTVPASHLKIGLECGGSDGFSGITANPALGAAMDVLVRHGGTAILSETPEIHGVEFMLTRRAISPAVGQKLLDRLAWWERYAAGQNAQFNGVVGHGNQAGGLANIFEKSLGSAMKGGTTPLRAVYEYAERIDESGFVFMDSPGYDPVAATGQIASGAQLICFTTGRGSMFGSKPAPTIKLASNTPMYRRLEEDMDINCGVILDGELTVPEMGERIFAQILRHASGEATKSELLGLGDHEFVPWHLGIVS</sequence>
<dbReference type="SMART" id="SM00858">
    <property type="entry name" value="SAF"/>
    <property type="match status" value="1"/>
</dbReference>
<feature type="domain" description="SAF" evidence="3">
    <location>
        <begin position="15"/>
        <end position="84"/>
    </location>
</feature>
<name>A0ABY9AUG1_PARCI</name>
<dbReference type="InterPro" id="IPR044144">
    <property type="entry name" value="SAF_UxaA/GarD"/>
</dbReference>
<dbReference type="GeneID" id="79791903"/>
<dbReference type="PANTHER" id="PTHR30536">
    <property type="entry name" value="ALTRONATE/GALACTARATE DEHYDRATASE"/>
    <property type="match status" value="1"/>
</dbReference>
<dbReference type="PANTHER" id="PTHR30536:SF5">
    <property type="entry name" value="ALTRONATE DEHYDRATASE"/>
    <property type="match status" value="1"/>
</dbReference>
<proteinExistence type="inferred from homology"/>
<dbReference type="Pfam" id="PF20629">
    <property type="entry name" value="GD_AH_C"/>
    <property type="match status" value="1"/>
</dbReference>
<evidence type="ECO:0000313" key="5">
    <source>
        <dbReference type="Proteomes" id="UP001242732"/>
    </source>
</evidence>
<protein>
    <submittedName>
        <fullName evidence="4">Altronate dehydratase family protein</fullName>
    </submittedName>
</protein>
<dbReference type="InterPro" id="IPR048332">
    <property type="entry name" value="GD_AH_C"/>
</dbReference>
<dbReference type="InterPro" id="IPR007392">
    <property type="entry name" value="GD_AH_second"/>
</dbReference>
<accession>A0ABY9AUG1</accession>